<proteinExistence type="predicted"/>
<name>A0A060HF01_XYLFS</name>
<reference evidence="1 2" key="1">
    <citation type="submission" date="2013-08" db="EMBL/GenBank/DDBJ databases">
        <authorList>
            <person name="Stouthamer R."/>
            <person name="Nunney L."/>
        </authorList>
    </citation>
    <scope>NUCLEOTIDE SEQUENCE [LARGE SCALE GENOMIC DNA]</scope>
    <source>
        <strain evidence="2">ann-1</strain>
    </source>
</reference>
<protein>
    <submittedName>
        <fullName evidence="1">Uncharacterized protein</fullName>
    </submittedName>
</protein>
<evidence type="ECO:0000313" key="2">
    <source>
        <dbReference type="Proteomes" id="UP000027215"/>
    </source>
</evidence>
<dbReference type="AlphaFoldDB" id="A0A060HF01"/>
<dbReference type="EMBL" id="CP006696">
    <property type="protein sequence ID" value="AIC11512.1"/>
    <property type="molecule type" value="Genomic_DNA"/>
</dbReference>
<dbReference type="KEGG" id="xfs:D934_10185"/>
<gene>
    <name evidence="1" type="ORF">D934_10185</name>
</gene>
<accession>A0A060HF01</accession>
<sequence>MVEACTFLSNPDVTYGERPTPHSQISGNAGMRRQSSNVRMILHELALLLLASVISDSA</sequence>
<dbReference type="HOGENOM" id="CLU_2978310_0_0_6"/>
<organism evidence="1 2">
    <name type="scientific">Xylella fastidiosa subsp. sandyi Ann-1</name>
    <dbReference type="NCBI Taxonomy" id="155920"/>
    <lineage>
        <taxon>Bacteria</taxon>
        <taxon>Pseudomonadati</taxon>
        <taxon>Pseudomonadota</taxon>
        <taxon>Gammaproteobacteria</taxon>
        <taxon>Lysobacterales</taxon>
        <taxon>Lysobacteraceae</taxon>
        <taxon>Xylella</taxon>
    </lineage>
</organism>
<evidence type="ECO:0000313" key="1">
    <source>
        <dbReference type="EMBL" id="AIC11512.1"/>
    </source>
</evidence>
<dbReference type="PATRIC" id="fig|155920.8.peg.2384"/>
<dbReference type="Proteomes" id="UP000027215">
    <property type="component" value="Chromosome"/>
</dbReference>